<comment type="caution">
    <text evidence="3">The sequence shown here is derived from an EMBL/GenBank/DDBJ whole genome shotgun (WGS) entry which is preliminary data.</text>
</comment>
<sequence length="325" mass="33557">MKISHCLRGIAAAAAHAVLALGAPAMAQGFPARPVKLVVPYTPGGAADILGRVVADGLGRRLGQPVIVENKPGAGGAIAAKYVADAPADGYTMMLGGTTPLVLYPLLYERQAYDARKDFTGIGMLAYSPLVLVVNAQSPVRSVGDFVKASRAGSLAYGSAGNGTAMNIAGELFKSQAGADLMHVPFKGSPPALNALLAGDIASVFDLVASAKPFIDGGRLRPLAVLSGRRSGALPDVPTLRELGYKDFDFSVRYALIAPSATPPAVIGRLNTELNAVLRDPAVAKQLAGQALDVMPGPPEAVMDFARAEIERLAPVIKNGGIRLD</sequence>
<dbReference type="InterPro" id="IPR042100">
    <property type="entry name" value="Bug_dom1"/>
</dbReference>
<dbReference type="PANTHER" id="PTHR42928">
    <property type="entry name" value="TRICARBOXYLATE-BINDING PROTEIN"/>
    <property type="match status" value="1"/>
</dbReference>
<dbReference type="AlphaFoldDB" id="A0A4Q7NIN3"/>
<dbReference type="OrthoDB" id="8677050at2"/>
<keyword evidence="4" id="KW-1185">Reference proteome</keyword>
<dbReference type="SUPFAM" id="SSF53850">
    <property type="entry name" value="Periplasmic binding protein-like II"/>
    <property type="match status" value="1"/>
</dbReference>
<reference evidence="3 4" key="1">
    <citation type="submission" date="2019-02" db="EMBL/GenBank/DDBJ databases">
        <title>Genomic Encyclopedia of Type Strains, Phase IV (KMG-IV): sequencing the most valuable type-strain genomes for metagenomic binning, comparative biology and taxonomic classification.</title>
        <authorList>
            <person name="Goeker M."/>
        </authorList>
    </citation>
    <scope>NUCLEOTIDE SEQUENCE [LARGE SCALE GENOMIC DNA]</scope>
    <source>
        <strain evidence="3 4">K24</strain>
    </source>
</reference>
<evidence type="ECO:0000256" key="2">
    <source>
        <dbReference type="SAM" id="SignalP"/>
    </source>
</evidence>
<dbReference type="InterPro" id="IPR005064">
    <property type="entry name" value="BUG"/>
</dbReference>
<evidence type="ECO:0000313" key="4">
    <source>
        <dbReference type="Proteomes" id="UP000292445"/>
    </source>
</evidence>
<gene>
    <name evidence="3" type="ORF">EV675_0690</name>
</gene>
<accession>A0A4Q7NIN3</accession>
<dbReference type="Gene3D" id="3.40.190.150">
    <property type="entry name" value="Bordetella uptake gene, domain 1"/>
    <property type="match status" value="1"/>
</dbReference>
<proteinExistence type="inferred from homology"/>
<protein>
    <submittedName>
        <fullName evidence="3">Tripartite-type tricarboxylate transporter receptor subunit TctC</fullName>
    </submittedName>
</protein>
<dbReference type="PIRSF" id="PIRSF017082">
    <property type="entry name" value="YflP"/>
    <property type="match status" value="1"/>
</dbReference>
<evidence type="ECO:0000313" key="3">
    <source>
        <dbReference type="EMBL" id="RZS84672.1"/>
    </source>
</evidence>
<dbReference type="Proteomes" id="UP000292445">
    <property type="component" value="Unassembled WGS sequence"/>
</dbReference>
<dbReference type="CDD" id="cd07012">
    <property type="entry name" value="PBP2_Bug_TTT"/>
    <property type="match status" value="1"/>
</dbReference>
<name>A0A4Q7NIN3_9BURK</name>
<evidence type="ECO:0000256" key="1">
    <source>
        <dbReference type="ARBA" id="ARBA00006987"/>
    </source>
</evidence>
<feature type="signal peptide" evidence="2">
    <location>
        <begin position="1"/>
        <end position="27"/>
    </location>
</feature>
<dbReference type="Gene3D" id="3.40.190.10">
    <property type="entry name" value="Periplasmic binding protein-like II"/>
    <property type="match status" value="1"/>
</dbReference>
<comment type="similarity">
    <text evidence="1">Belongs to the UPF0065 (bug) family.</text>
</comment>
<dbReference type="PANTHER" id="PTHR42928:SF5">
    <property type="entry name" value="BLR1237 PROTEIN"/>
    <property type="match status" value="1"/>
</dbReference>
<feature type="chain" id="PRO_5020639075" evidence="2">
    <location>
        <begin position="28"/>
        <end position="325"/>
    </location>
</feature>
<dbReference type="RefSeq" id="WP_130356014.1">
    <property type="nucleotide sequence ID" value="NZ_SGXC01000001.1"/>
</dbReference>
<keyword evidence="2" id="KW-0732">Signal</keyword>
<dbReference type="EMBL" id="SGXC01000001">
    <property type="protein sequence ID" value="RZS84672.1"/>
    <property type="molecule type" value="Genomic_DNA"/>
</dbReference>
<dbReference type="Pfam" id="PF03401">
    <property type="entry name" value="TctC"/>
    <property type="match status" value="1"/>
</dbReference>
<keyword evidence="3" id="KW-0675">Receptor</keyword>
<organism evidence="3 4">
    <name type="scientific">Pigmentiphaga kullae</name>
    <dbReference type="NCBI Taxonomy" id="151784"/>
    <lineage>
        <taxon>Bacteria</taxon>
        <taxon>Pseudomonadati</taxon>
        <taxon>Pseudomonadota</taxon>
        <taxon>Betaproteobacteria</taxon>
        <taxon>Burkholderiales</taxon>
        <taxon>Alcaligenaceae</taxon>
        <taxon>Pigmentiphaga</taxon>
    </lineage>
</organism>